<evidence type="ECO:0000313" key="2">
    <source>
        <dbReference type="Proteomes" id="UP000006546"/>
    </source>
</evidence>
<dbReference type="Pfam" id="PF12900">
    <property type="entry name" value="Pyridox_ox_2"/>
    <property type="match status" value="1"/>
</dbReference>
<dbReference type="PANTHER" id="PTHR34071:SF2">
    <property type="entry name" value="FLAVIN-NUCLEOTIDE-BINDING PROTEIN"/>
    <property type="match status" value="1"/>
</dbReference>
<gene>
    <name evidence="1" type="ordered locus">Trebr_0047</name>
</gene>
<dbReference type="PANTHER" id="PTHR34071">
    <property type="entry name" value="5-NITROIMIDAZOLE ANTIBIOTICS RESISTANCE PROTEIN, NIMA-FAMILY-RELATED PROTEIN-RELATED"/>
    <property type="match status" value="1"/>
</dbReference>
<dbReference type="Proteomes" id="UP000006546">
    <property type="component" value="Chromosome"/>
</dbReference>
<keyword evidence="2" id="KW-1185">Reference proteome</keyword>
<dbReference type="SUPFAM" id="SSF50475">
    <property type="entry name" value="FMN-binding split barrel"/>
    <property type="match status" value="1"/>
</dbReference>
<dbReference type="OrthoDB" id="9794935at2"/>
<organism evidence="1 2">
    <name type="scientific">Treponema brennaborense (strain DSM 12168 / CIP 105900 / DD5/3)</name>
    <dbReference type="NCBI Taxonomy" id="906968"/>
    <lineage>
        <taxon>Bacteria</taxon>
        <taxon>Pseudomonadati</taxon>
        <taxon>Spirochaetota</taxon>
        <taxon>Spirochaetia</taxon>
        <taxon>Spirochaetales</taxon>
        <taxon>Treponemataceae</taxon>
        <taxon>Treponema</taxon>
    </lineage>
</organism>
<dbReference type="EMBL" id="CP002696">
    <property type="protein sequence ID" value="AEE15505.1"/>
    <property type="molecule type" value="Genomic_DNA"/>
</dbReference>
<dbReference type="Gene3D" id="2.30.110.10">
    <property type="entry name" value="Electron Transport, Fmn-binding Protein, Chain A"/>
    <property type="match status" value="1"/>
</dbReference>
<evidence type="ECO:0000313" key="1">
    <source>
        <dbReference type="EMBL" id="AEE15505.1"/>
    </source>
</evidence>
<dbReference type="KEGG" id="tbe:Trebr_0047"/>
<name>F4LKP4_TREBD</name>
<dbReference type="AlphaFoldDB" id="F4LKP4"/>
<dbReference type="InterPro" id="IPR024747">
    <property type="entry name" value="Pyridox_Oxase-rel"/>
</dbReference>
<proteinExistence type="predicted"/>
<reference evidence="2" key="1">
    <citation type="submission" date="2011-04" db="EMBL/GenBank/DDBJ databases">
        <title>The complete genome of Treponema brennaborense DSM 12168.</title>
        <authorList>
            <person name="Lucas S."/>
            <person name="Han J."/>
            <person name="Lapidus A."/>
            <person name="Bruce D."/>
            <person name="Goodwin L."/>
            <person name="Pitluck S."/>
            <person name="Peters L."/>
            <person name="Kyrpides N."/>
            <person name="Mavromatis K."/>
            <person name="Ivanova N."/>
            <person name="Mikhailova N."/>
            <person name="Pagani I."/>
            <person name="Teshima H."/>
            <person name="Detter J.C."/>
            <person name="Tapia R."/>
            <person name="Han C."/>
            <person name="Land M."/>
            <person name="Hauser L."/>
            <person name="Markowitz V."/>
            <person name="Cheng J.-F."/>
            <person name="Hugenholtz P."/>
            <person name="Woyke T."/>
            <person name="Wu D."/>
            <person name="Gronow S."/>
            <person name="Wellnitz S."/>
            <person name="Brambilla E."/>
            <person name="Klenk H.-P."/>
            <person name="Eisen J.A."/>
        </authorList>
    </citation>
    <scope>NUCLEOTIDE SEQUENCE [LARGE SCALE GENOMIC DNA]</scope>
    <source>
        <strain evidence="2">DSM 12168 / CIP 105900 / DD5/3</strain>
    </source>
</reference>
<dbReference type="InterPro" id="IPR012349">
    <property type="entry name" value="Split_barrel_FMN-bd"/>
</dbReference>
<dbReference type="HOGENOM" id="CLU_067890_1_0_12"/>
<sequence length="161" mass="18011">MRRTDRAVTDIREIEEIISTCKTCHVAMIDGTVPYVVPLNFGYELNERQLTLYVHCAAEGRKIDVWRANPLVCFDAVNEGEPLFPETPCNSGYYFSSVIGTGRIEAVENAAEKCRALALLMKHQCGKDIAFTAAQAAAVAVYRIISADYTAKRKSRPHRIR</sequence>
<protein>
    <submittedName>
        <fullName evidence="1">Pyridoxamine 5'-phosphate oxidase-related FMN-binding protein</fullName>
    </submittedName>
</protein>
<dbReference type="RefSeq" id="WP_013757225.1">
    <property type="nucleotide sequence ID" value="NC_015500.1"/>
</dbReference>
<accession>F4LKP4</accession>
<dbReference type="eggNOG" id="COG3467">
    <property type="taxonomic scope" value="Bacteria"/>
</dbReference>
<dbReference type="STRING" id="906968.Trebr_0047"/>